<reference evidence="2" key="1">
    <citation type="journal article" date="2021" name="Open Biol.">
        <title>Shared evolutionary footprints suggest mitochondrial oxidative damage underlies multiple complex I losses in fungi.</title>
        <authorList>
            <person name="Schikora-Tamarit M.A."/>
            <person name="Marcet-Houben M."/>
            <person name="Nosek J."/>
            <person name="Gabaldon T."/>
        </authorList>
    </citation>
    <scope>NUCLEOTIDE SEQUENCE</scope>
    <source>
        <strain evidence="2">CBS2887</strain>
    </source>
</reference>
<dbReference type="EMBL" id="JAEUBG010001654">
    <property type="protein sequence ID" value="KAH3686098.1"/>
    <property type="molecule type" value="Genomic_DNA"/>
</dbReference>
<keyword evidence="3" id="KW-1185">Reference proteome</keyword>
<reference evidence="2" key="2">
    <citation type="submission" date="2021-01" db="EMBL/GenBank/DDBJ databases">
        <authorList>
            <person name="Schikora-Tamarit M.A."/>
        </authorList>
    </citation>
    <scope>NUCLEOTIDE SEQUENCE</scope>
    <source>
        <strain evidence="2">CBS2887</strain>
    </source>
</reference>
<gene>
    <name evidence="2" type="ORF">WICPIJ_002935</name>
</gene>
<keyword evidence="1" id="KW-1133">Transmembrane helix</keyword>
<dbReference type="Proteomes" id="UP000774326">
    <property type="component" value="Unassembled WGS sequence"/>
</dbReference>
<comment type="caution">
    <text evidence="2">The sequence shown here is derived from an EMBL/GenBank/DDBJ whole genome shotgun (WGS) entry which is preliminary data.</text>
</comment>
<organism evidence="2 3">
    <name type="scientific">Wickerhamomyces pijperi</name>
    <name type="common">Yeast</name>
    <name type="synonym">Pichia pijperi</name>
    <dbReference type="NCBI Taxonomy" id="599730"/>
    <lineage>
        <taxon>Eukaryota</taxon>
        <taxon>Fungi</taxon>
        <taxon>Dikarya</taxon>
        <taxon>Ascomycota</taxon>
        <taxon>Saccharomycotina</taxon>
        <taxon>Saccharomycetes</taxon>
        <taxon>Phaffomycetales</taxon>
        <taxon>Wickerhamomycetaceae</taxon>
        <taxon>Wickerhamomyces</taxon>
    </lineage>
</organism>
<proteinExistence type="predicted"/>
<feature type="transmembrane region" description="Helical" evidence="1">
    <location>
        <begin position="166"/>
        <end position="199"/>
    </location>
</feature>
<keyword evidence="1" id="KW-0472">Membrane</keyword>
<protein>
    <submittedName>
        <fullName evidence="2">Uncharacterized protein</fullName>
    </submittedName>
</protein>
<feature type="transmembrane region" description="Helical" evidence="1">
    <location>
        <begin position="112"/>
        <end position="133"/>
    </location>
</feature>
<keyword evidence="1" id="KW-0812">Transmembrane</keyword>
<feature type="transmembrane region" description="Helical" evidence="1">
    <location>
        <begin position="205"/>
        <end position="227"/>
    </location>
</feature>
<name>A0A9P8Q8N3_WICPI</name>
<feature type="transmembrane region" description="Helical" evidence="1">
    <location>
        <begin position="81"/>
        <end position="100"/>
    </location>
</feature>
<feature type="transmembrane region" description="Helical" evidence="1">
    <location>
        <begin position="139"/>
        <end position="159"/>
    </location>
</feature>
<evidence type="ECO:0000313" key="2">
    <source>
        <dbReference type="EMBL" id="KAH3686098.1"/>
    </source>
</evidence>
<evidence type="ECO:0000256" key="1">
    <source>
        <dbReference type="SAM" id="Phobius"/>
    </source>
</evidence>
<feature type="transmembrane region" description="Helical" evidence="1">
    <location>
        <begin position="44"/>
        <end position="75"/>
    </location>
</feature>
<dbReference type="AlphaFoldDB" id="A0A9P8Q8N3"/>
<accession>A0A9P8Q8N3</accession>
<sequence>MAICLDGLGAKVGSGSNSSSSSGSSSSSAMSIPSSSKFMRSSGVVSVAAASLDAAMVGLGLISFLTLACVVVSFLGLADAVVSFLGFGFSSLSFFGLMSFTDVAGLIGFTSFTAAVFGLTGFFSLLCVVFVSLRGFGLALGLGFVSLSSTGVFLTYFLFGFTSVDLLLLSSVFSVVGVVEVGVFFVDVAAVVLVLAAAVEGDFEIVLAGLGSIFPSCGCGGGGGGGLSSNMIRSSSSSSITIVSAESVFATSGAFNGEV</sequence>
<evidence type="ECO:0000313" key="3">
    <source>
        <dbReference type="Proteomes" id="UP000774326"/>
    </source>
</evidence>